<keyword evidence="5 9" id="KW-0408">Iron</keyword>
<dbReference type="GO" id="GO:0008033">
    <property type="term" value="P:tRNA processing"/>
    <property type="evidence" value="ECO:0007669"/>
    <property type="project" value="UniProtKB-UniRule"/>
</dbReference>
<feature type="binding site" evidence="9">
    <location>
        <position position="69"/>
    </location>
    <ligand>
        <name>[4Fe-4S] cluster</name>
        <dbReference type="ChEBI" id="CHEBI:49883"/>
        <label>1</label>
    </ligand>
</feature>
<evidence type="ECO:0000256" key="6">
    <source>
        <dbReference type="ARBA" id="ARBA00023014"/>
    </source>
</evidence>
<evidence type="ECO:0000256" key="9">
    <source>
        <dbReference type="HAMAP-Rule" id="MF_01921"/>
    </source>
</evidence>
<dbReference type="PROSITE" id="PS51918">
    <property type="entry name" value="RADICAL_SAM"/>
    <property type="match status" value="1"/>
</dbReference>
<comment type="function">
    <text evidence="9">Component of the wyosine derivatives biosynthesis pathway that catalyzes the condensation of N-methylguanine with 2 carbon atoms from pyruvate to form the tricyclic 4-demethylwyosine (imG-14) on guanosine-37 of tRNA(Phe).</text>
</comment>
<keyword evidence="6 9" id="KW-0411">Iron-sulfur</keyword>
<feature type="binding site" evidence="9">
    <location>
        <position position="79"/>
    </location>
    <ligand>
        <name>[4Fe-4S] cluster</name>
        <dbReference type="ChEBI" id="CHEBI:49883"/>
        <label>2</label>
        <note>4Fe-4S-S-AdoMet</note>
    </ligand>
</feature>
<dbReference type="HOGENOM" id="CLU_007952_3_0_2"/>
<dbReference type="Gene3D" id="3.20.20.70">
    <property type="entry name" value="Aldolase class I"/>
    <property type="match status" value="1"/>
</dbReference>
<evidence type="ECO:0000256" key="1">
    <source>
        <dbReference type="ARBA" id="ARBA00022485"/>
    </source>
</evidence>
<evidence type="ECO:0000256" key="8">
    <source>
        <dbReference type="ARBA" id="ARBA00049466"/>
    </source>
</evidence>
<comment type="subunit">
    <text evidence="9">Monomer.</text>
</comment>
<dbReference type="SFLD" id="SFLDG01071">
    <property type="entry name" value="tRNA_wybutosine-synthesizing"/>
    <property type="match status" value="1"/>
</dbReference>
<comment type="catalytic activity">
    <reaction evidence="8 9">
        <text>N(1)-methylguanosine(37) in tRNA(Phe) + pyruvate + S-adenosyl-L-methionine = 4-demethylwyosine(37) in tRNA(Phe) + 5'-deoxyadenosine + L-methionine + CO2 + H2O</text>
        <dbReference type="Rhea" id="RHEA:36347"/>
        <dbReference type="Rhea" id="RHEA-COMP:10164"/>
        <dbReference type="Rhea" id="RHEA-COMP:10165"/>
        <dbReference type="ChEBI" id="CHEBI:15361"/>
        <dbReference type="ChEBI" id="CHEBI:15377"/>
        <dbReference type="ChEBI" id="CHEBI:16526"/>
        <dbReference type="ChEBI" id="CHEBI:17319"/>
        <dbReference type="ChEBI" id="CHEBI:57844"/>
        <dbReference type="ChEBI" id="CHEBI:59789"/>
        <dbReference type="ChEBI" id="CHEBI:64315"/>
        <dbReference type="ChEBI" id="CHEBI:73542"/>
        <dbReference type="EC" id="4.1.3.44"/>
    </reaction>
</comment>
<dbReference type="NCBIfam" id="TIGR03972">
    <property type="entry name" value="rSAM_TYW1"/>
    <property type="match status" value="1"/>
</dbReference>
<dbReference type="GO" id="GO:0005737">
    <property type="term" value="C:cytoplasm"/>
    <property type="evidence" value="ECO:0007669"/>
    <property type="project" value="UniProtKB-SubCell"/>
</dbReference>
<dbReference type="KEGG" id="aho:Ahos_1403"/>
<dbReference type="SUPFAM" id="SSF102114">
    <property type="entry name" value="Radical SAM enzymes"/>
    <property type="match status" value="1"/>
</dbReference>
<dbReference type="InterPro" id="IPR007197">
    <property type="entry name" value="rSAM"/>
</dbReference>
<dbReference type="Proteomes" id="UP000008458">
    <property type="component" value="Chromosome"/>
</dbReference>
<dbReference type="InterPro" id="IPR034556">
    <property type="entry name" value="tRNA_wybutosine-synthase"/>
</dbReference>
<keyword evidence="2 9" id="KW-0949">S-adenosyl-L-methionine</keyword>
<dbReference type="SFLD" id="SFLDS00029">
    <property type="entry name" value="Radical_SAM"/>
    <property type="match status" value="1"/>
</dbReference>
<evidence type="ECO:0000256" key="2">
    <source>
        <dbReference type="ARBA" id="ARBA00022691"/>
    </source>
</evidence>
<feature type="binding site" evidence="9">
    <location>
        <position position="83"/>
    </location>
    <ligand>
        <name>[4Fe-4S] cluster</name>
        <dbReference type="ChEBI" id="CHEBI:49883"/>
        <label>2</label>
        <note>4Fe-4S-S-AdoMet</note>
    </ligand>
</feature>
<comment type="similarity">
    <text evidence="9">Belongs to the TYW1 family.</text>
</comment>
<reference key="2">
    <citation type="journal article" date="2011" name="Extremophiles">
        <title>Genomic analyses of Acidianus hospitalis W1 a host for studying crenarchaeal virus and plasmid life cycles.</title>
        <authorList>
            <person name="You X.Y."/>
            <person name="Liu C."/>
            <person name="Wang S.Y."/>
            <person name="Jiang C.Y."/>
            <person name="Shah S.A."/>
            <person name="Prangishvili D."/>
            <person name="Liu S.J."/>
            <person name="Garrett R.A."/>
        </authorList>
    </citation>
    <scope>NUCLEOTIDE SEQUENCE</scope>
    <source>
        <strain>W1</strain>
    </source>
</reference>
<comment type="subcellular location">
    <subcellularLocation>
        <location evidence="9">Cytoplasm</location>
    </subcellularLocation>
</comment>
<evidence type="ECO:0000313" key="12">
    <source>
        <dbReference type="Proteomes" id="UP000008458"/>
    </source>
</evidence>
<proteinExistence type="inferred from homology"/>
<dbReference type="GO" id="GO:0046872">
    <property type="term" value="F:metal ion binding"/>
    <property type="evidence" value="ECO:0007669"/>
    <property type="project" value="UniProtKB-KW"/>
</dbReference>
<evidence type="ECO:0000313" key="11">
    <source>
        <dbReference type="EMBL" id="AEE94286.1"/>
    </source>
</evidence>
<dbReference type="eggNOG" id="arCOG04174">
    <property type="taxonomic scope" value="Archaea"/>
</dbReference>
<dbReference type="PANTHER" id="PTHR13930:SF0">
    <property type="entry name" value="S-ADENOSYL-L-METHIONINE-DEPENDENT TRNA 4-DEMETHYLWYOSINE SYNTHASE TYW1-RELATED"/>
    <property type="match status" value="1"/>
</dbReference>
<dbReference type="AlphaFoldDB" id="F4B4Q6"/>
<evidence type="ECO:0000256" key="3">
    <source>
        <dbReference type="ARBA" id="ARBA00022694"/>
    </source>
</evidence>
<keyword evidence="4 9" id="KW-0479">Metal-binding</keyword>
<evidence type="ECO:0000259" key="10">
    <source>
        <dbReference type="PROSITE" id="PS51918"/>
    </source>
</evidence>
<comment type="cofactor">
    <cofactor evidence="9">
        <name>[4Fe-4S] cluster</name>
        <dbReference type="ChEBI" id="CHEBI:49883"/>
    </cofactor>
    <text evidence="9">Binds 2 [4Fe-4S] clusters. Binds 1 [4Fe-4S] cluster coordinated with 3 cysteines and an exchangeable S-adenosyl-L-methionine.</text>
</comment>
<keyword evidence="12" id="KW-1185">Reference proteome</keyword>
<evidence type="ECO:0000256" key="7">
    <source>
        <dbReference type="ARBA" id="ARBA00023239"/>
    </source>
</evidence>
<dbReference type="HAMAP" id="MF_01921">
    <property type="entry name" value="TYW1_archaea"/>
    <property type="match status" value="1"/>
</dbReference>
<dbReference type="GO" id="GO:0102521">
    <property type="term" value="F:tRNA-4-demethylwyosine synthase activity"/>
    <property type="evidence" value="ECO:0007669"/>
    <property type="project" value="UniProtKB-EC"/>
</dbReference>
<feature type="binding site" evidence="9">
    <location>
        <position position="43"/>
    </location>
    <ligand>
        <name>[4Fe-4S] cluster</name>
        <dbReference type="ChEBI" id="CHEBI:49883"/>
        <label>1</label>
    </ligand>
</feature>
<keyword evidence="3 9" id="KW-0819">tRNA processing</keyword>
<reference evidence="11 12" key="1">
    <citation type="journal article" date="2011" name="Extremophiles">
        <title>Genomic analysis of Acidianus hospitalis W1 a host for studying crenarchaeal virus and plasmid life cycles.</title>
        <authorList>
            <person name="You X.Y."/>
            <person name="Liu C."/>
            <person name="Wang S.Y."/>
            <person name="Jiang C.Y."/>
            <person name="Shah S.A."/>
            <person name="Prangishvili D."/>
            <person name="She Q."/>
            <person name="Liu S.J."/>
            <person name="Garrett R.A."/>
        </authorList>
    </citation>
    <scope>NUCLEOTIDE SEQUENCE [LARGE SCALE GENOMIC DNA]</scope>
    <source>
        <strain evidence="11 12">W1</strain>
    </source>
</reference>
<sequence>MHYFKLTIMVVSTLRIDTLSRIMEEMEKEKYHIIGNHSAYKKCHWTHEALTEGRYCYKGKFYGIESHRCVQMTPTAAWCWFRCIHCWRLEPEDIGLEWDETKLPITDDPEYIAEKSIEEHKRAVSGYLGRKGVDPNMAKEAMKPAHVAISLTGEPTLYDRLGELIHEYHKRGLTTFLVTSGVRPDVLASLEEEPTQLFVSIQAPNERKHKLINRPIVANSWNLFLKTLEILPSFSSPTVIRMTMIKGFNMSEEDAKDFAKLIEMAMPTYIEVKAYMHVGPSTLRLSRDAMPRHSEVREFAKLMEKYTGYKIISEHVPSRIVLLSKLDKPIQIGNAWSDKWNWATKDTEDDIHGEYAEAELDSGNNQC</sequence>
<feature type="domain" description="Radical SAM core" evidence="10">
    <location>
        <begin position="62"/>
        <end position="313"/>
    </location>
</feature>
<dbReference type="InterPro" id="IPR013785">
    <property type="entry name" value="Aldolase_TIM"/>
</dbReference>
<keyword evidence="9" id="KW-0963">Cytoplasm</keyword>
<keyword evidence="1 9" id="KW-0004">4Fe-4S</keyword>
<dbReference type="CDD" id="cd01335">
    <property type="entry name" value="Radical_SAM"/>
    <property type="match status" value="1"/>
</dbReference>
<name>F4B4Q6_ACIHW</name>
<organism evidence="11 12">
    <name type="scientific">Acidianus hospitalis (strain W1)</name>
    <dbReference type="NCBI Taxonomy" id="933801"/>
    <lineage>
        <taxon>Archaea</taxon>
        <taxon>Thermoproteota</taxon>
        <taxon>Thermoprotei</taxon>
        <taxon>Sulfolobales</taxon>
        <taxon>Sulfolobaceae</taxon>
        <taxon>Acidianus</taxon>
    </lineage>
</organism>
<keyword evidence="7 9" id="KW-0456">Lyase</keyword>
<dbReference type="PANTHER" id="PTHR13930">
    <property type="entry name" value="S-ADENOSYL-L-METHIONINE-DEPENDENT TRNA 4-DEMETHYLWYOSINE SYNTHASE"/>
    <property type="match status" value="1"/>
</dbReference>
<gene>
    <name evidence="9" type="primary">taw1</name>
    <name evidence="11" type="ordered locus">Ahos_1403</name>
</gene>
<dbReference type="GO" id="GO:0051539">
    <property type="term" value="F:4 iron, 4 sulfur cluster binding"/>
    <property type="evidence" value="ECO:0007669"/>
    <property type="project" value="UniProtKB-UniRule"/>
</dbReference>
<dbReference type="Pfam" id="PF04055">
    <property type="entry name" value="Radical_SAM"/>
    <property type="match status" value="1"/>
</dbReference>
<evidence type="ECO:0000256" key="5">
    <source>
        <dbReference type="ARBA" id="ARBA00023004"/>
    </source>
</evidence>
<dbReference type="SFLD" id="SFLDF00284">
    <property type="entry name" value="tRNA_wybutosine-synthesizing"/>
    <property type="match status" value="1"/>
</dbReference>
<dbReference type="Pfam" id="PF08608">
    <property type="entry name" value="Wyosine_form"/>
    <property type="match status" value="1"/>
</dbReference>
<dbReference type="EC" id="4.1.3.44" evidence="9"/>
<dbReference type="InterPro" id="IPR058240">
    <property type="entry name" value="rSAM_sf"/>
</dbReference>
<dbReference type="InterPro" id="IPR023993">
    <property type="entry name" value="TYW1_archaea"/>
</dbReference>
<protein>
    <recommendedName>
        <fullName evidence="9">S-adenosyl-L-methionine-dependent tRNA 4-demethylwyosine synthase</fullName>
        <ecNumber evidence="9">4.1.3.44</ecNumber>
    </recommendedName>
    <alternativeName>
        <fullName evidence="9">tRNA wyosine derivatives biosynthesis protein Taw1</fullName>
    </alternativeName>
</protein>
<dbReference type="EMBL" id="CP002535">
    <property type="protein sequence ID" value="AEE94286.1"/>
    <property type="molecule type" value="Genomic_DNA"/>
</dbReference>
<feature type="binding site" evidence="9">
    <location>
        <position position="86"/>
    </location>
    <ligand>
        <name>[4Fe-4S] cluster</name>
        <dbReference type="ChEBI" id="CHEBI:49883"/>
        <label>2</label>
        <note>4Fe-4S-S-AdoMet</note>
    </ligand>
</feature>
<dbReference type="InterPro" id="IPR013917">
    <property type="entry name" value="tRNA_wybutosine-synth"/>
</dbReference>
<accession>F4B4Q6</accession>
<evidence type="ECO:0000256" key="4">
    <source>
        <dbReference type="ARBA" id="ARBA00022723"/>
    </source>
</evidence>
<feature type="binding site" evidence="9">
    <location>
        <position position="56"/>
    </location>
    <ligand>
        <name>[4Fe-4S] cluster</name>
        <dbReference type="ChEBI" id="CHEBI:49883"/>
        <label>1</label>
    </ligand>
</feature>
<dbReference type="STRING" id="933801.Ahos_1403"/>